<dbReference type="GO" id="GO:0016740">
    <property type="term" value="F:transferase activity"/>
    <property type="evidence" value="ECO:0007669"/>
    <property type="project" value="UniProtKB-KW"/>
</dbReference>
<evidence type="ECO:0000313" key="2">
    <source>
        <dbReference type="Proteomes" id="UP000243406"/>
    </source>
</evidence>
<organism evidence="1 2">
    <name type="scientific">Acetoanaerobium noterae</name>
    <dbReference type="NCBI Taxonomy" id="745369"/>
    <lineage>
        <taxon>Bacteria</taxon>
        <taxon>Bacillati</taxon>
        <taxon>Bacillota</taxon>
        <taxon>Clostridia</taxon>
        <taxon>Peptostreptococcales</taxon>
        <taxon>Filifactoraceae</taxon>
        <taxon>Acetoanaerobium</taxon>
    </lineage>
</organism>
<accession>A0A1T5AXV4</accession>
<evidence type="ECO:0000313" key="1">
    <source>
        <dbReference type="EMBL" id="SKB39590.1"/>
    </source>
</evidence>
<dbReference type="InterPro" id="IPR014942">
    <property type="entry name" value="AbiEii"/>
</dbReference>
<dbReference type="Proteomes" id="UP000243406">
    <property type="component" value="Unassembled WGS sequence"/>
</dbReference>
<protein>
    <submittedName>
        <fullName evidence="1">Predicted nucleotidyltransferase component of viral defense system</fullName>
    </submittedName>
</protein>
<gene>
    <name evidence="1" type="ORF">SAMN02745120_1251</name>
</gene>
<proteinExistence type="predicted"/>
<dbReference type="AlphaFoldDB" id="A0A1T5AXV4"/>
<dbReference type="EMBL" id="FUYN01000002">
    <property type="protein sequence ID" value="SKB39590.1"/>
    <property type="molecule type" value="Genomic_DNA"/>
</dbReference>
<reference evidence="2" key="1">
    <citation type="submission" date="2017-02" db="EMBL/GenBank/DDBJ databases">
        <authorList>
            <person name="Varghese N."/>
            <person name="Submissions S."/>
        </authorList>
    </citation>
    <scope>NUCLEOTIDE SEQUENCE [LARGE SCALE GENOMIC DNA]</scope>
    <source>
        <strain evidence="2">ATCC 35199</strain>
    </source>
</reference>
<dbReference type="Gene3D" id="3.10.450.620">
    <property type="entry name" value="JHP933, nucleotidyltransferase-like core domain"/>
    <property type="match status" value="1"/>
</dbReference>
<keyword evidence="2" id="KW-1185">Reference proteome</keyword>
<name>A0A1T5AXV4_9FIRM</name>
<dbReference type="OrthoDB" id="9808443at2"/>
<dbReference type="RefSeq" id="WP_079589149.1">
    <property type="nucleotide sequence ID" value="NZ_FUYN01000002.1"/>
</dbReference>
<keyword evidence="1" id="KW-0808">Transferase</keyword>
<sequence>MRTLRQIKDLINNIAKKKSINPQILLRNYMMERLLERIALSNYKENFILKGGMLISSLIGVESRSTVDMDTTMKNKAVTIDSIKLTFEDIITIDTGDGVKFEIKKVEEIRDEADYPGFRVSIDAILENAKIPIKVDITTGDEITPKEILHMYQLLLEDREIEILSYNIETILAEKLETIITRSTANTRMRDFYDVHILYQLQRDSIDLIVLKEALIGTGKKRGTFHVIKKGYDIIEGVFSNENMALSWKKYQKKYSYASDISWEQIGISIRKLWKSID</sequence>
<dbReference type="Pfam" id="PF08843">
    <property type="entry name" value="AbiEii"/>
    <property type="match status" value="1"/>
</dbReference>